<accession>A0A9P1BYJ2</accession>
<evidence type="ECO:0000259" key="1">
    <source>
        <dbReference type="PROSITE" id="PS50222"/>
    </source>
</evidence>
<dbReference type="AlphaFoldDB" id="A0A9P1BYJ2"/>
<organism evidence="2">
    <name type="scientific">Cladocopium goreaui</name>
    <dbReference type="NCBI Taxonomy" id="2562237"/>
    <lineage>
        <taxon>Eukaryota</taxon>
        <taxon>Sar</taxon>
        <taxon>Alveolata</taxon>
        <taxon>Dinophyceae</taxon>
        <taxon>Suessiales</taxon>
        <taxon>Symbiodiniaceae</taxon>
        <taxon>Cladocopium</taxon>
    </lineage>
</organism>
<evidence type="ECO:0000313" key="2">
    <source>
        <dbReference type="EMBL" id="CAI3982097.1"/>
    </source>
</evidence>
<feature type="domain" description="EF-hand" evidence="1">
    <location>
        <begin position="378"/>
        <end position="413"/>
    </location>
</feature>
<comment type="caution">
    <text evidence="2">The sequence shown here is derived from an EMBL/GenBank/DDBJ whole genome shotgun (WGS) entry which is preliminary data.</text>
</comment>
<dbReference type="InterPro" id="IPR002048">
    <property type="entry name" value="EF_hand_dom"/>
</dbReference>
<reference evidence="3 4" key="2">
    <citation type="submission" date="2024-05" db="EMBL/GenBank/DDBJ databases">
        <authorList>
            <person name="Chen Y."/>
            <person name="Shah S."/>
            <person name="Dougan E. K."/>
            <person name="Thang M."/>
            <person name="Chan C."/>
        </authorList>
    </citation>
    <scope>NUCLEOTIDE SEQUENCE [LARGE SCALE GENOMIC DNA]</scope>
</reference>
<keyword evidence="4" id="KW-1185">Reference proteome</keyword>
<dbReference type="GO" id="GO:0005509">
    <property type="term" value="F:calcium ion binding"/>
    <property type="evidence" value="ECO:0007669"/>
    <property type="project" value="InterPro"/>
</dbReference>
<dbReference type="InterPro" id="IPR011992">
    <property type="entry name" value="EF-hand-dom_pair"/>
</dbReference>
<evidence type="ECO:0000313" key="4">
    <source>
        <dbReference type="Proteomes" id="UP001152797"/>
    </source>
</evidence>
<dbReference type="Gene3D" id="1.10.238.10">
    <property type="entry name" value="EF-hand"/>
    <property type="match status" value="1"/>
</dbReference>
<feature type="non-terminal residue" evidence="2">
    <location>
        <position position="1"/>
    </location>
</feature>
<dbReference type="SUPFAM" id="SSF47473">
    <property type="entry name" value="EF-hand"/>
    <property type="match status" value="1"/>
</dbReference>
<dbReference type="PROSITE" id="PS50222">
    <property type="entry name" value="EF_HAND_2"/>
    <property type="match status" value="1"/>
</dbReference>
<evidence type="ECO:0000313" key="3">
    <source>
        <dbReference type="EMBL" id="CAL4769409.1"/>
    </source>
</evidence>
<dbReference type="OrthoDB" id="408878at2759"/>
<proteinExistence type="predicted"/>
<dbReference type="EMBL" id="CAMXCT030000683">
    <property type="protein sequence ID" value="CAL4769409.1"/>
    <property type="molecule type" value="Genomic_DNA"/>
</dbReference>
<gene>
    <name evidence="2" type="ORF">C1SCF055_LOCUS9832</name>
</gene>
<protein>
    <submittedName>
        <fullName evidence="3">EF-hand domain-containing protein</fullName>
    </submittedName>
</protein>
<dbReference type="EMBL" id="CAMXCT020000683">
    <property type="protein sequence ID" value="CAL1135472.1"/>
    <property type="molecule type" value="Genomic_DNA"/>
</dbReference>
<sequence length="560" mass="64201">IEPAELMTHGQKQETDQETCLARSVFAAIWAATGADEAKLFDVDLSSLTKPPLWEPTFEEYFPGWQKNEMGLGSPVVLAKPTREEFLFHARRGYPIVVADWAEGMKYTGWSCQDFAEAFPFGYMKAEYIDALPGFNRKQHDIKVIDGELRFKLGSFKPDGKTWWYNFSRPASKRYKDDPLKPKQGPYVWHVKDELSAKEKIKVQERFEAPEFLQDPLNKAKMNRSFEVWFSPGAHSGAGAHNDGYCESVVSLQLRGDKRWRKMMLPKMSFLDSFDEFDGGVYEAKKWEPDLGFLNSAKGAVIWPPGYLHETSTLPPPDGKCGSALTLQYAFPQPVQFLRAFLPRLSMSAEVGHCVAMTWSGYATMQVRGIMPTPKEKKMQEQLKKILSLVDVNQDEVITIEETKTWFAKTESLALQRLADPEFLQHKDLLISYMAEDTVAYHDMNDDMKISKQELWDSLVQWNVVRVRMHEGLKLLNRADRQGLEALEQSLDYLRREPLELPKDVRPEMKDIFRLGKGTKVLKSLKGITSISDSEFWGPARDAVEDLMRKKNRASRSKEL</sequence>
<dbReference type="SUPFAM" id="SSF51197">
    <property type="entry name" value="Clavaminate synthase-like"/>
    <property type="match status" value="1"/>
</dbReference>
<dbReference type="Proteomes" id="UP001152797">
    <property type="component" value="Unassembled WGS sequence"/>
</dbReference>
<reference evidence="2" key="1">
    <citation type="submission" date="2022-10" db="EMBL/GenBank/DDBJ databases">
        <authorList>
            <person name="Chen Y."/>
            <person name="Dougan E. K."/>
            <person name="Chan C."/>
            <person name="Rhodes N."/>
            <person name="Thang M."/>
        </authorList>
    </citation>
    <scope>NUCLEOTIDE SEQUENCE</scope>
</reference>
<dbReference type="EMBL" id="CAMXCT010000683">
    <property type="protein sequence ID" value="CAI3982097.1"/>
    <property type="molecule type" value="Genomic_DNA"/>
</dbReference>
<dbReference type="Gene3D" id="2.60.120.650">
    <property type="entry name" value="Cupin"/>
    <property type="match status" value="1"/>
</dbReference>
<name>A0A9P1BYJ2_9DINO</name>